<reference evidence="9" key="1">
    <citation type="submission" date="2014-07" db="EMBL/GenBank/DDBJ databases">
        <authorList>
            <person name="Urmite Genomes Urmite Genomes"/>
        </authorList>
    </citation>
    <scope>NUCLEOTIDE SEQUENCE</scope>
    <source>
        <strain evidence="9">11W110_air</strain>
    </source>
</reference>
<dbReference type="Gene3D" id="1.10.510.10">
    <property type="entry name" value="Transferase(Phosphotransferase) domain 1"/>
    <property type="match status" value="1"/>
</dbReference>
<keyword evidence="4" id="KW-0547">Nucleotide-binding</keyword>
<feature type="region of interest" description="Disordered" evidence="7">
    <location>
        <begin position="1"/>
        <end position="39"/>
    </location>
</feature>
<evidence type="ECO:0000256" key="5">
    <source>
        <dbReference type="ARBA" id="ARBA00022777"/>
    </source>
</evidence>
<keyword evidence="3" id="KW-0808">Transferase</keyword>
<dbReference type="SUPFAM" id="SSF56112">
    <property type="entry name" value="Protein kinase-like (PK-like)"/>
    <property type="match status" value="1"/>
</dbReference>
<dbReference type="GO" id="GO:0005524">
    <property type="term" value="F:ATP binding"/>
    <property type="evidence" value="ECO:0007669"/>
    <property type="project" value="UniProtKB-KW"/>
</dbReference>
<feature type="region of interest" description="Disordered" evidence="7">
    <location>
        <begin position="297"/>
        <end position="317"/>
    </location>
</feature>
<dbReference type="InterPro" id="IPR011009">
    <property type="entry name" value="Kinase-like_dom_sf"/>
</dbReference>
<dbReference type="PANTHER" id="PTHR43289:SF6">
    <property type="entry name" value="SERINE_THREONINE-PROTEIN KINASE NEKL-3"/>
    <property type="match status" value="1"/>
</dbReference>
<evidence type="ECO:0000256" key="2">
    <source>
        <dbReference type="ARBA" id="ARBA00022527"/>
    </source>
</evidence>
<dbReference type="EC" id="2.7.11.1" evidence="1"/>
<dbReference type="InterPro" id="IPR000719">
    <property type="entry name" value="Prot_kinase_dom"/>
</dbReference>
<dbReference type="PROSITE" id="PS50011">
    <property type="entry name" value="PROTEIN_KINASE_DOM"/>
    <property type="match status" value="1"/>
</dbReference>
<dbReference type="PANTHER" id="PTHR43289">
    <property type="entry name" value="MITOGEN-ACTIVATED PROTEIN KINASE KINASE KINASE 20-RELATED"/>
    <property type="match status" value="1"/>
</dbReference>
<evidence type="ECO:0000259" key="8">
    <source>
        <dbReference type="PROSITE" id="PS50011"/>
    </source>
</evidence>
<feature type="compositionally biased region" description="Low complexity" evidence="7">
    <location>
        <begin position="386"/>
        <end position="400"/>
    </location>
</feature>
<evidence type="ECO:0000256" key="3">
    <source>
        <dbReference type="ARBA" id="ARBA00022679"/>
    </source>
</evidence>
<keyword evidence="2" id="KW-0723">Serine/threonine-protein kinase</keyword>
<evidence type="ECO:0000313" key="9">
    <source>
        <dbReference type="EMBL" id="CEA07860.1"/>
    </source>
</evidence>
<organism evidence="9">
    <name type="scientific">Arthrobacter saudimassiliensis</name>
    <dbReference type="NCBI Taxonomy" id="1461584"/>
    <lineage>
        <taxon>Bacteria</taxon>
        <taxon>Bacillati</taxon>
        <taxon>Actinomycetota</taxon>
        <taxon>Actinomycetes</taxon>
        <taxon>Micrococcales</taxon>
        <taxon>Micrococcaceae</taxon>
        <taxon>Arthrobacter</taxon>
    </lineage>
</organism>
<dbReference type="EMBL" id="LN483070">
    <property type="protein sequence ID" value="CEA07860.1"/>
    <property type="molecule type" value="Genomic_DNA"/>
</dbReference>
<dbReference type="GO" id="GO:0004674">
    <property type="term" value="F:protein serine/threonine kinase activity"/>
    <property type="evidence" value="ECO:0007669"/>
    <property type="project" value="UniProtKB-KW"/>
</dbReference>
<proteinExistence type="predicted"/>
<name>A0A078MNI8_9MICC</name>
<evidence type="ECO:0000256" key="1">
    <source>
        <dbReference type="ARBA" id="ARBA00012513"/>
    </source>
</evidence>
<feature type="region of interest" description="Disordered" evidence="7">
    <location>
        <begin position="382"/>
        <end position="470"/>
    </location>
</feature>
<feature type="domain" description="Protein kinase" evidence="8">
    <location>
        <begin position="39"/>
        <end position="275"/>
    </location>
</feature>
<sequence>MDSPGHRSHAASAGAGRPPAEASADAADTPAPPDPGPGLRVRRYLGAGSAGRVWLVEGPGGPAALKVGLRTAEEAATFEIRREANVLSRYRHENLLRIEGILDTDQGPALLLEYAAGGSAAAMVAARGSLPVGEAVTVLVGIAQALACLHGQGAAHGDVSPSNVLFDAEGRPLLADLGSVRLLGAGHAPAGTPGFEDPAAQDGPVLNLSSDVFALCAVGWYLLTGAPPPSERRRAPLPVLRPDVPVQLATALEVGLAEDPRQRPGADELARLIYAAAPPAPLDLVPGAHASELPILRTRHRRPSPEPRRRGLRRLRERLAGYGGVPHPWRRGRRWGRRWGRRPSAARPGGRVLLAAATGVAAATALLAVVAVAAPGLLGGPGHSSAPDAAQPRPAAATGAAGPGPGAPPAGEAPEAGPRDVGPDARGSTAAEVGMQGEGAAAGRAPEELPLEGAGPPTGGSSGMPDDPGGAVAELARLRMEALALADAAALGRVNEPDSPAMKADAAQVDRLLAAGRRLVPAGEPEVLATEVLQYDAGSALVRLELSLPGWVERDMAGAAVRAVEGPVTQRIVLQLVRGESGWLIREVLPDAP</sequence>
<feature type="compositionally biased region" description="Low complexity" evidence="7">
    <location>
        <begin position="10"/>
        <end position="29"/>
    </location>
</feature>
<evidence type="ECO:0000256" key="4">
    <source>
        <dbReference type="ARBA" id="ARBA00022741"/>
    </source>
</evidence>
<gene>
    <name evidence="9" type="primary">pknI</name>
    <name evidence="9" type="ORF">BN1051_01185</name>
</gene>
<evidence type="ECO:0000256" key="6">
    <source>
        <dbReference type="ARBA" id="ARBA00022840"/>
    </source>
</evidence>
<dbReference type="PATRIC" id="fig|1461584.3.peg.1176"/>
<dbReference type="CDD" id="cd14014">
    <property type="entry name" value="STKc_PknB_like"/>
    <property type="match status" value="1"/>
</dbReference>
<dbReference type="Pfam" id="PF00069">
    <property type="entry name" value="Pkinase"/>
    <property type="match status" value="1"/>
</dbReference>
<keyword evidence="6" id="KW-0067">ATP-binding</keyword>
<keyword evidence="5 9" id="KW-0418">Kinase</keyword>
<accession>A0A078MNI8</accession>
<protein>
    <recommendedName>
        <fullName evidence="1">non-specific serine/threonine protein kinase</fullName>
        <ecNumber evidence="1">2.7.11.1</ecNumber>
    </recommendedName>
</protein>
<dbReference type="AlphaFoldDB" id="A0A078MNI8"/>
<evidence type="ECO:0000256" key="7">
    <source>
        <dbReference type="SAM" id="MobiDB-lite"/>
    </source>
</evidence>